<sequence>MGMTANVKYKSINLVTMATKIPFLRIIYWTANLGKVVIKCNLIEITGNNVTVFIVKIKKDQVLVPDPTSTYEKQPSLGGRQYKNNALYLHPKQKLTLKRK</sequence>
<dbReference type="Proteomes" id="UP001501411">
    <property type="component" value="Unassembled WGS sequence"/>
</dbReference>
<keyword evidence="2" id="KW-1185">Reference proteome</keyword>
<proteinExistence type="predicted"/>
<evidence type="ECO:0000313" key="1">
    <source>
        <dbReference type="EMBL" id="GAA4808329.1"/>
    </source>
</evidence>
<gene>
    <name evidence="1" type="ORF">GCM10023231_42020</name>
</gene>
<reference evidence="2" key="1">
    <citation type="journal article" date="2019" name="Int. J. Syst. Evol. Microbiol.">
        <title>The Global Catalogue of Microorganisms (GCM) 10K type strain sequencing project: providing services to taxonomists for standard genome sequencing and annotation.</title>
        <authorList>
            <consortium name="The Broad Institute Genomics Platform"/>
            <consortium name="The Broad Institute Genome Sequencing Center for Infectious Disease"/>
            <person name="Wu L."/>
            <person name="Ma J."/>
        </authorList>
    </citation>
    <scope>NUCLEOTIDE SEQUENCE [LARGE SCALE GENOMIC DNA]</scope>
    <source>
        <strain evidence="2">JCM 18200</strain>
    </source>
</reference>
<protein>
    <submittedName>
        <fullName evidence="1">Uncharacterized protein</fullName>
    </submittedName>
</protein>
<name>A0ABP9CHG9_9SPHI</name>
<comment type="caution">
    <text evidence="1">The sequence shown here is derived from an EMBL/GenBank/DDBJ whole genome shotgun (WGS) entry which is preliminary data.</text>
</comment>
<organism evidence="1 2">
    <name type="scientific">Olivibacter ginsenosidimutans</name>
    <dbReference type="NCBI Taxonomy" id="1176537"/>
    <lineage>
        <taxon>Bacteria</taxon>
        <taxon>Pseudomonadati</taxon>
        <taxon>Bacteroidota</taxon>
        <taxon>Sphingobacteriia</taxon>
        <taxon>Sphingobacteriales</taxon>
        <taxon>Sphingobacteriaceae</taxon>
        <taxon>Olivibacter</taxon>
    </lineage>
</organism>
<evidence type="ECO:0000313" key="2">
    <source>
        <dbReference type="Proteomes" id="UP001501411"/>
    </source>
</evidence>
<dbReference type="EMBL" id="BAABIQ010000044">
    <property type="protein sequence ID" value="GAA4808329.1"/>
    <property type="molecule type" value="Genomic_DNA"/>
</dbReference>
<accession>A0ABP9CHG9</accession>